<keyword evidence="9" id="KW-0594">Phospholipid biosynthesis</keyword>
<keyword evidence="5" id="KW-0812">Transmembrane</keyword>
<dbReference type="EMBL" id="LR031875">
    <property type="protein sequence ID" value="VDD34506.1"/>
    <property type="molecule type" value="Genomic_DNA"/>
</dbReference>
<dbReference type="InterPro" id="IPR056462">
    <property type="entry name" value="HAD_RAM2/GPAT1-8"/>
</dbReference>
<dbReference type="GO" id="GO:0016020">
    <property type="term" value="C:membrane"/>
    <property type="evidence" value="ECO:0007669"/>
    <property type="project" value="UniProtKB-SubCell"/>
</dbReference>
<name>A0A3P6EA17_BRAOL</name>
<dbReference type="Pfam" id="PF23270">
    <property type="entry name" value="HAD_RAM2_N"/>
    <property type="match status" value="1"/>
</dbReference>
<evidence type="ECO:0000256" key="4">
    <source>
        <dbReference type="ARBA" id="ARBA00022679"/>
    </source>
</evidence>
<organism evidence="14">
    <name type="scientific">Brassica oleracea</name>
    <name type="common">Wild cabbage</name>
    <dbReference type="NCBI Taxonomy" id="3712"/>
    <lineage>
        <taxon>Eukaryota</taxon>
        <taxon>Viridiplantae</taxon>
        <taxon>Streptophyta</taxon>
        <taxon>Embryophyta</taxon>
        <taxon>Tracheophyta</taxon>
        <taxon>Spermatophyta</taxon>
        <taxon>Magnoliopsida</taxon>
        <taxon>eudicotyledons</taxon>
        <taxon>Gunneridae</taxon>
        <taxon>Pentapetalae</taxon>
        <taxon>rosids</taxon>
        <taxon>malvids</taxon>
        <taxon>Brassicales</taxon>
        <taxon>Brassicaceae</taxon>
        <taxon>Brassiceae</taxon>
        <taxon>Brassica</taxon>
    </lineage>
</organism>
<feature type="region of interest" description="Disordered" evidence="12">
    <location>
        <begin position="138"/>
        <end position="165"/>
    </location>
</feature>
<evidence type="ECO:0000259" key="13">
    <source>
        <dbReference type="Pfam" id="PF23270"/>
    </source>
</evidence>
<evidence type="ECO:0000256" key="1">
    <source>
        <dbReference type="ARBA" id="ARBA00004370"/>
    </source>
</evidence>
<evidence type="ECO:0000256" key="9">
    <source>
        <dbReference type="ARBA" id="ARBA00023209"/>
    </source>
</evidence>
<dbReference type="PANTHER" id="PTHR15486">
    <property type="entry name" value="ANCIENT UBIQUITOUS PROTEIN"/>
    <property type="match status" value="1"/>
</dbReference>
<feature type="domain" description="Glycerol-3-phosphate acyltransferase RAM2/GPAT1-8 HAD-like" evidence="13">
    <location>
        <begin position="1"/>
        <end position="109"/>
    </location>
</feature>
<keyword evidence="7" id="KW-0443">Lipid metabolism</keyword>
<comment type="similarity">
    <text evidence="2">Belongs to the GPAT/DAPAT family.</text>
</comment>
<evidence type="ECO:0000256" key="10">
    <source>
        <dbReference type="ARBA" id="ARBA00023264"/>
    </source>
</evidence>
<dbReference type="GO" id="GO:0016791">
    <property type="term" value="F:phosphatase activity"/>
    <property type="evidence" value="ECO:0007669"/>
    <property type="project" value="TreeGrafter"/>
</dbReference>
<dbReference type="PANTHER" id="PTHR15486:SF54">
    <property type="entry name" value="GLYCEROL-3-PHOSPHATE ACYLTRANSFERASE 7"/>
    <property type="match status" value="1"/>
</dbReference>
<protein>
    <recommendedName>
        <fullName evidence="13">Glycerol-3-phosphate acyltransferase RAM2/GPAT1-8 HAD-like domain-containing protein</fullName>
    </recommendedName>
</protein>
<evidence type="ECO:0000256" key="5">
    <source>
        <dbReference type="ARBA" id="ARBA00022692"/>
    </source>
</evidence>
<keyword evidence="10" id="KW-1208">Phospholipid metabolism</keyword>
<proteinExistence type="inferred from homology"/>
<evidence type="ECO:0000256" key="6">
    <source>
        <dbReference type="ARBA" id="ARBA00022989"/>
    </source>
</evidence>
<evidence type="ECO:0000256" key="3">
    <source>
        <dbReference type="ARBA" id="ARBA00022516"/>
    </source>
</evidence>
<sequence length="208" mass="23835">MLMAFEASGLIRYTLLLFLWPIIALLDVLGYRNGSLKLMIFVATAGLRESEIESVSRAVLPKFYMDDISMDAWRAFGSCEKRVVVTRMPRVMVERFAKDHLRAHEVIASSRTRSIELQRPAFACAAVTSHIPRWTFGEATDTSHRTPRPSLDPFRNNPSRGSSLHRVHAPFMGHTLCLTHIQHSVHRKRKASSTSIRWKPRRTIRMHS</sequence>
<evidence type="ECO:0000256" key="8">
    <source>
        <dbReference type="ARBA" id="ARBA00023136"/>
    </source>
</evidence>
<feature type="region of interest" description="Disordered" evidence="12">
    <location>
        <begin position="184"/>
        <end position="208"/>
    </location>
</feature>
<keyword evidence="11" id="KW-0012">Acyltransferase</keyword>
<keyword evidence="4" id="KW-0808">Transferase</keyword>
<gene>
    <name evidence="14" type="ORF">BOLC9T59829H</name>
</gene>
<reference evidence="14" key="1">
    <citation type="submission" date="2018-11" db="EMBL/GenBank/DDBJ databases">
        <authorList>
            <consortium name="Genoscope - CEA"/>
            <person name="William W."/>
        </authorList>
    </citation>
    <scope>NUCLEOTIDE SEQUENCE</scope>
</reference>
<evidence type="ECO:0000256" key="7">
    <source>
        <dbReference type="ARBA" id="ARBA00023098"/>
    </source>
</evidence>
<dbReference type="GO" id="GO:0090447">
    <property type="term" value="F:glycerol-3-phosphate 2-O-acyltransferase activity"/>
    <property type="evidence" value="ECO:0007669"/>
    <property type="project" value="TreeGrafter"/>
</dbReference>
<comment type="subcellular location">
    <subcellularLocation>
        <location evidence="1">Membrane</location>
    </subcellularLocation>
</comment>
<keyword evidence="3" id="KW-0444">Lipid biosynthesis</keyword>
<feature type="compositionally biased region" description="Basic residues" evidence="12">
    <location>
        <begin position="198"/>
        <end position="208"/>
    </location>
</feature>
<evidence type="ECO:0000313" key="14">
    <source>
        <dbReference type="EMBL" id="VDD34506.1"/>
    </source>
</evidence>
<evidence type="ECO:0000256" key="2">
    <source>
        <dbReference type="ARBA" id="ARBA00007937"/>
    </source>
</evidence>
<accession>A0A3P6EA17</accession>
<dbReference type="GO" id="GO:0008654">
    <property type="term" value="P:phospholipid biosynthetic process"/>
    <property type="evidence" value="ECO:0007669"/>
    <property type="project" value="UniProtKB-KW"/>
</dbReference>
<dbReference type="AlphaFoldDB" id="A0A3P6EA17"/>
<evidence type="ECO:0000256" key="11">
    <source>
        <dbReference type="ARBA" id="ARBA00023315"/>
    </source>
</evidence>
<evidence type="ECO:0000256" key="12">
    <source>
        <dbReference type="SAM" id="MobiDB-lite"/>
    </source>
</evidence>
<keyword evidence="6" id="KW-1133">Transmembrane helix</keyword>
<keyword evidence="8" id="KW-0472">Membrane</keyword>
<dbReference type="GO" id="GO:0010143">
    <property type="term" value="P:cutin biosynthetic process"/>
    <property type="evidence" value="ECO:0007669"/>
    <property type="project" value="TreeGrafter"/>
</dbReference>